<dbReference type="EMBL" id="CP011542">
    <property type="protein sequence ID" value="AKK06595.1"/>
    <property type="molecule type" value="Genomic_DNA"/>
</dbReference>
<dbReference type="SUPFAM" id="SSF49319">
    <property type="entry name" value="Actinoxanthin-like"/>
    <property type="match status" value="1"/>
</dbReference>
<sequence length="186" mass="18411">MIRNFHRSILSAASIAVVGIGLAACSPPNEVDSDVKVDTASSVAAPVSSAASSSAAPSSVAKPAAAPVEVKVSKTENVMEGEALTINIAGLNTASGYYAAICAAENPAGPPACTGTLTDPSTAAWINNKGTGTVALNDDGTAVVELTATAIGDGLDCSTDKCVVKVFGDHSEGFRDVAAVPVTFAS</sequence>
<accession>A0A0G3H1D3</accession>
<evidence type="ECO:0000256" key="1">
    <source>
        <dbReference type="SAM" id="SignalP"/>
    </source>
</evidence>
<name>A0A0G3H1D3_9CORY</name>
<dbReference type="RefSeq" id="WP_047262596.1">
    <property type="nucleotide sequence ID" value="NZ_CP011542.1"/>
</dbReference>
<dbReference type="PATRIC" id="fig|571915.4.peg.2439"/>
<dbReference type="Proteomes" id="UP000035199">
    <property type="component" value="Chromosome"/>
</dbReference>
<proteinExistence type="predicted"/>
<feature type="chain" id="PRO_5038784956" description="Thiamine biosynthesis protein" evidence="1">
    <location>
        <begin position="24"/>
        <end position="186"/>
    </location>
</feature>
<dbReference type="PROSITE" id="PS51257">
    <property type="entry name" value="PROKAR_LIPOPROTEIN"/>
    <property type="match status" value="1"/>
</dbReference>
<dbReference type="Gene3D" id="2.60.40.230">
    <property type="entry name" value="Neocarzinostatin-like"/>
    <property type="match status" value="1"/>
</dbReference>
<organism evidence="2 3">
    <name type="scientific">Corynebacterium mustelae</name>
    <dbReference type="NCBI Taxonomy" id="571915"/>
    <lineage>
        <taxon>Bacteria</taxon>
        <taxon>Bacillati</taxon>
        <taxon>Actinomycetota</taxon>
        <taxon>Actinomycetes</taxon>
        <taxon>Mycobacteriales</taxon>
        <taxon>Corynebacteriaceae</taxon>
        <taxon>Corynebacterium</taxon>
    </lineage>
</organism>
<dbReference type="KEGG" id="cmv:CMUST_11420"/>
<dbReference type="OrthoDB" id="4427143at2"/>
<dbReference type="STRING" id="571915.CMUST_11420"/>
<dbReference type="AlphaFoldDB" id="A0A0G3H1D3"/>
<keyword evidence="3" id="KW-1185">Reference proteome</keyword>
<dbReference type="InterPro" id="IPR027273">
    <property type="entry name" value="Neocarzinostatin-like"/>
</dbReference>
<reference evidence="3" key="2">
    <citation type="submission" date="2015-05" db="EMBL/GenBank/DDBJ databases">
        <title>Complete genome sequence of Corynebacterium mustelae DSM 45274, isolated from various tissues of a male ferret with lethal sepsis.</title>
        <authorList>
            <person name="Ruckert C."/>
            <person name="Albersmeier A."/>
            <person name="Winkler A."/>
            <person name="Tauch A."/>
        </authorList>
    </citation>
    <scope>NUCLEOTIDE SEQUENCE [LARGE SCALE GENOMIC DNA]</scope>
    <source>
        <strain evidence="3">DSM 45274</strain>
    </source>
</reference>
<protein>
    <recommendedName>
        <fullName evidence="4">Thiamine biosynthesis protein</fullName>
    </recommendedName>
</protein>
<gene>
    <name evidence="2" type="ORF">CMUST_11420</name>
</gene>
<evidence type="ECO:0000313" key="2">
    <source>
        <dbReference type="EMBL" id="AKK06595.1"/>
    </source>
</evidence>
<evidence type="ECO:0008006" key="4">
    <source>
        <dbReference type="Google" id="ProtNLM"/>
    </source>
</evidence>
<keyword evidence="1" id="KW-0732">Signal</keyword>
<feature type="signal peptide" evidence="1">
    <location>
        <begin position="1"/>
        <end position="23"/>
    </location>
</feature>
<evidence type="ECO:0000313" key="3">
    <source>
        <dbReference type="Proteomes" id="UP000035199"/>
    </source>
</evidence>
<reference evidence="2 3" key="1">
    <citation type="journal article" date="2015" name="Genome Announc.">
        <title>Complete Genome Sequence of the Type Strain Corynebacterium mustelae DSM 45274, Isolated from Various Tissues of a Male Ferret with Lethal Sepsis.</title>
        <authorList>
            <person name="Ruckert C."/>
            <person name="Eimer J."/>
            <person name="Winkler A."/>
            <person name="Tauch A."/>
        </authorList>
    </citation>
    <scope>NUCLEOTIDE SEQUENCE [LARGE SCALE GENOMIC DNA]</scope>
    <source>
        <strain evidence="2 3">DSM 45274</strain>
    </source>
</reference>